<keyword evidence="3" id="KW-1185">Reference proteome</keyword>
<dbReference type="InterPro" id="IPR043504">
    <property type="entry name" value="Peptidase_S1_PA_chymotrypsin"/>
</dbReference>
<dbReference type="RefSeq" id="WP_329078627.1">
    <property type="nucleotide sequence ID" value="NZ_CP109393.1"/>
</dbReference>
<dbReference type="Gene3D" id="2.40.10.10">
    <property type="entry name" value="Trypsin-like serine proteases"/>
    <property type="match status" value="1"/>
</dbReference>
<evidence type="ECO:0000313" key="3">
    <source>
        <dbReference type="Proteomes" id="UP001432209"/>
    </source>
</evidence>
<accession>A0ABZ2ACA3</accession>
<evidence type="ECO:0000313" key="2">
    <source>
        <dbReference type="EMBL" id="WUX54935.1"/>
    </source>
</evidence>
<sequence>MHPGDGSGADGFHDSVLFIPGYKESATSSNGYDAPWGERVAQTFVVPEAWTQDKDYNEGDLAAFTVKAPAGYTNLADTVGALGYRFGDGSDWSDIIDSGFPGEGYNRTDMDGYTQFFCTGNVVDAANLNPFDDRLEMDCDMGSGAPAAPWPPPRARSSAPTAMSKSTTAVSGSMTTCTPRTTGARPSR</sequence>
<proteinExistence type="predicted"/>
<protein>
    <submittedName>
        <fullName evidence="2">Uncharacterized protein</fullName>
    </submittedName>
</protein>
<dbReference type="Proteomes" id="UP001432209">
    <property type="component" value="Chromosome"/>
</dbReference>
<evidence type="ECO:0000256" key="1">
    <source>
        <dbReference type="SAM" id="MobiDB-lite"/>
    </source>
</evidence>
<feature type="region of interest" description="Disordered" evidence="1">
    <location>
        <begin position="142"/>
        <end position="188"/>
    </location>
</feature>
<gene>
    <name evidence="2" type="ORF">OG442_27235</name>
</gene>
<name>A0ABZ2ACA3_STRNV</name>
<dbReference type="EMBL" id="CP109495">
    <property type="protein sequence ID" value="WUX54935.1"/>
    <property type="molecule type" value="Genomic_DNA"/>
</dbReference>
<organism evidence="2 3">
    <name type="scientific">Streptomyces niveus</name>
    <name type="common">Streptomyces spheroides</name>
    <dbReference type="NCBI Taxonomy" id="193462"/>
    <lineage>
        <taxon>Bacteria</taxon>
        <taxon>Bacillati</taxon>
        <taxon>Actinomycetota</taxon>
        <taxon>Actinomycetes</taxon>
        <taxon>Kitasatosporales</taxon>
        <taxon>Streptomycetaceae</taxon>
        <taxon>Streptomyces</taxon>
    </lineage>
</organism>
<feature type="compositionally biased region" description="Polar residues" evidence="1">
    <location>
        <begin position="163"/>
        <end position="181"/>
    </location>
</feature>
<reference evidence="2" key="1">
    <citation type="submission" date="2022-10" db="EMBL/GenBank/DDBJ databases">
        <title>The complete genomes of actinobacterial strains from the NBC collection.</title>
        <authorList>
            <person name="Joergensen T.S."/>
            <person name="Alvarez Arevalo M."/>
            <person name="Sterndorff E.B."/>
            <person name="Faurdal D."/>
            <person name="Vuksanovic O."/>
            <person name="Mourched A.-S."/>
            <person name="Charusanti P."/>
            <person name="Shaw S."/>
            <person name="Blin K."/>
            <person name="Weber T."/>
        </authorList>
    </citation>
    <scope>NUCLEOTIDE SEQUENCE</scope>
    <source>
        <strain evidence="2">NBC_01432</strain>
    </source>
</reference>